<name>A0ACA9QXB5_9GLOM</name>
<evidence type="ECO:0000313" key="2">
    <source>
        <dbReference type="Proteomes" id="UP000789920"/>
    </source>
</evidence>
<organism evidence="1 2">
    <name type="scientific">Racocetra persica</name>
    <dbReference type="NCBI Taxonomy" id="160502"/>
    <lineage>
        <taxon>Eukaryota</taxon>
        <taxon>Fungi</taxon>
        <taxon>Fungi incertae sedis</taxon>
        <taxon>Mucoromycota</taxon>
        <taxon>Glomeromycotina</taxon>
        <taxon>Glomeromycetes</taxon>
        <taxon>Diversisporales</taxon>
        <taxon>Gigasporaceae</taxon>
        <taxon>Racocetra</taxon>
    </lineage>
</organism>
<gene>
    <name evidence="1" type="ORF">RPERSI_LOCUS16067</name>
</gene>
<feature type="non-terminal residue" evidence="1">
    <location>
        <position position="133"/>
    </location>
</feature>
<sequence length="133" mass="14897">ESINAGDSKLCYPKMGKNITCFMNTHVENVSSVPARFYGDYMHKSLAIYGGHILIPQCVVNSVGCVNSNENDVIQVQKRFVELLYRITASGVMARRSLLSNRGIIMNVQSVEKGEASIIIKFEKRYYLTVIAM</sequence>
<comment type="caution">
    <text evidence="1">The sequence shown here is derived from an EMBL/GenBank/DDBJ whole genome shotgun (WGS) entry which is preliminary data.</text>
</comment>
<proteinExistence type="predicted"/>
<protein>
    <submittedName>
        <fullName evidence="1">14382_t:CDS:1</fullName>
    </submittedName>
</protein>
<feature type="non-terminal residue" evidence="1">
    <location>
        <position position="1"/>
    </location>
</feature>
<accession>A0ACA9QXB5</accession>
<evidence type="ECO:0000313" key="1">
    <source>
        <dbReference type="EMBL" id="CAG8768181.1"/>
    </source>
</evidence>
<dbReference type="EMBL" id="CAJVQC010039298">
    <property type="protein sequence ID" value="CAG8768181.1"/>
    <property type="molecule type" value="Genomic_DNA"/>
</dbReference>
<keyword evidence="2" id="KW-1185">Reference proteome</keyword>
<dbReference type="Proteomes" id="UP000789920">
    <property type="component" value="Unassembled WGS sequence"/>
</dbReference>
<reference evidence="1" key="1">
    <citation type="submission" date="2021-06" db="EMBL/GenBank/DDBJ databases">
        <authorList>
            <person name="Kallberg Y."/>
            <person name="Tangrot J."/>
            <person name="Rosling A."/>
        </authorList>
    </citation>
    <scope>NUCLEOTIDE SEQUENCE</scope>
    <source>
        <strain evidence="1">MA461A</strain>
    </source>
</reference>